<gene>
    <name evidence="7" type="ORF">BMF94_4802</name>
</gene>
<evidence type="ECO:0000256" key="2">
    <source>
        <dbReference type="ARBA" id="ARBA00022723"/>
    </source>
</evidence>
<feature type="region of interest" description="Disordered" evidence="5">
    <location>
        <begin position="544"/>
        <end position="574"/>
    </location>
</feature>
<evidence type="ECO:0000313" key="7">
    <source>
        <dbReference type="EMBL" id="POY72165.1"/>
    </source>
</evidence>
<feature type="compositionally biased region" description="Low complexity" evidence="5">
    <location>
        <begin position="560"/>
        <end position="572"/>
    </location>
</feature>
<evidence type="ECO:0000256" key="5">
    <source>
        <dbReference type="SAM" id="MobiDB-lite"/>
    </source>
</evidence>
<dbReference type="Gene3D" id="4.10.240.10">
    <property type="entry name" value="Zn(2)-C6 fungal-type DNA-binding domain"/>
    <property type="match status" value="1"/>
</dbReference>
<dbReference type="EMBL" id="PJQD01000057">
    <property type="protein sequence ID" value="POY72165.1"/>
    <property type="molecule type" value="Genomic_DNA"/>
</dbReference>
<evidence type="ECO:0000313" key="8">
    <source>
        <dbReference type="Proteomes" id="UP000237144"/>
    </source>
</evidence>
<dbReference type="InterPro" id="IPR036864">
    <property type="entry name" value="Zn2-C6_fun-type_DNA-bd_sf"/>
</dbReference>
<protein>
    <recommendedName>
        <fullName evidence="6">Zn(2)-C6 fungal-type domain-containing protein</fullName>
    </recommendedName>
</protein>
<sequence length="635" mass="68791">MPAERERSSDRSSGTGGVGPKRIAKACEACRVRRTKCDGHSPCSKCTEAGGLECTYRARARPSRQLRIHRPLAQQQASSASNSPDDYRSDEPRPQGIRAVEIDLEKQCEAVTGHPISLVLPDLGTHPSLALETPLPPPPDPHDPRRESLCETFVRDILPFFDFLSPVRMTQLVKRQRDLPGSLTDDQLALLYAIYAMGYLRQVTYASAADSDQVLVAGEALLPMDPSVHRLDATYFRHAVDLVKIPTTVTALQALIVLQLYCMAAASMHTTRQIVGKLCFCVDELGLLKANTAAAYPAESGTAALGFYVLFTDVSWAGLTGESPFITDFDADIFSSAAGTGGIVAPAIGELILLESEVLSTGRNAPAKMRDPAYVLSLETRLHAFLQRFGSQTNDCSTMTAYFATKHYHWLRILIRAPSATTSSLGMSSLAVLARSATLLLVHYERIFLTTRFVNCAWTVFARIVGAGHVVLQALWRGEMIRGEAAEYMGKVMWFLSKLETRWFMSAPLARSNFQTLMTALDLEPVTFVLPATGLGGASAAMQPLSPSPLGSPATSQPLATAATAEEPASAAVPMSAEAYLEREPERPRVSLEDVPAWPLDSGLFDDSWMLGLGAPATESATATGGDWWASLPNL</sequence>
<organism evidence="7 8">
    <name type="scientific">Rhodotorula taiwanensis</name>
    <dbReference type="NCBI Taxonomy" id="741276"/>
    <lineage>
        <taxon>Eukaryota</taxon>
        <taxon>Fungi</taxon>
        <taxon>Dikarya</taxon>
        <taxon>Basidiomycota</taxon>
        <taxon>Pucciniomycotina</taxon>
        <taxon>Microbotryomycetes</taxon>
        <taxon>Sporidiobolales</taxon>
        <taxon>Sporidiobolaceae</taxon>
        <taxon>Rhodotorula</taxon>
    </lineage>
</organism>
<evidence type="ECO:0000256" key="4">
    <source>
        <dbReference type="ARBA" id="ARBA00023242"/>
    </source>
</evidence>
<dbReference type="CDD" id="cd00067">
    <property type="entry name" value="GAL4"/>
    <property type="match status" value="1"/>
</dbReference>
<dbReference type="Pfam" id="PF00172">
    <property type="entry name" value="Zn_clus"/>
    <property type="match status" value="1"/>
</dbReference>
<accession>A0A2S5B600</accession>
<dbReference type="Proteomes" id="UP000237144">
    <property type="component" value="Unassembled WGS sequence"/>
</dbReference>
<dbReference type="PANTHER" id="PTHR46910">
    <property type="entry name" value="TRANSCRIPTION FACTOR PDR1"/>
    <property type="match status" value="1"/>
</dbReference>
<dbReference type="GO" id="GO:0003677">
    <property type="term" value="F:DNA binding"/>
    <property type="evidence" value="ECO:0007669"/>
    <property type="project" value="UniProtKB-KW"/>
</dbReference>
<feature type="compositionally biased region" description="Basic and acidic residues" evidence="5">
    <location>
        <begin position="1"/>
        <end position="10"/>
    </location>
</feature>
<comment type="caution">
    <text evidence="7">The sequence shown here is derived from an EMBL/GenBank/DDBJ whole genome shotgun (WGS) entry which is preliminary data.</text>
</comment>
<keyword evidence="4" id="KW-0539">Nucleus</keyword>
<reference evidence="7 8" key="1">
    <citation type="journal article" date="2018" name="Front. Microbiol.">
        <title>Prospects for Fungal Bioremediation of Acidic Radioactive Waste Sites: Characterization and Genome Sequence of Rhodotorula taiwanensis MD1149.</title>
        <authorList>
            <person name="Tkavc R."/>
            <person name="Matrosova V.Y."/>
            <person name="Grichenko O.E."/>
            <person name="Gostincar C."/>
            <person name="Volpe R.P."/>
            <person name="Klimenkova P."/>
            <person name="Gaidamakova E.K."/>
            <person name="Zhou C.E."/>
            <person name="Stewart B.J."/>
            <person name="Lyman M.G."/>
            <person name="Malfatti S.A."/>
            <person name="Rubinfeld B."/>
            <person name="Courtot M."/>
            <person name="Singh J."/>
            <person name="Dalgard C.L."/>
            <person name="Hamilton T."/>
            <person name="Frey K.G."/>
            <person name="Gunde-Cimerman N."/>
            <person name="Dugan L."/>
            <person name="Daly M.J."/>
        </authorList>
    </citation>
    <scope>NUCLEOTIDE SEQUENCE [LARGE SCALE GENOMIC DNA]</scope>
    <source>
        <strain evidence="7 8">MD1149</strain>
    </source>
</reference>
<keyword evidence="2" id="KW-0479">Metal-binding</keyword>
<keyword evidence="3" id="KW-0238">DNA-binding</keyword>
<evidence type="ECO:0000256" key="1">
    <source>
        <dbReference type="ARBA" id="ARBA00004123"/>
    </source>
</evidence>
<dbReference type="PROSITE" id="PS50048">
    <property type="entry name" value="ZN2_CY6_FUNGAL_2"/>
    <property type="match status" value="1"/>
</dbReference>
<dbReference type="InterPro" id="IPR050987">
    <property type="entry name" value="AtrR-like"/>
</dbReference>
<dbReference type="SUPFAM" id="SSF57701">
    <property type="entry name" value="Zn2/Cys6 DNA-binding domain"/>
    <property type="match status" value="1"/>
</dbReference>
<dbReference type="GO" id="GO:0000981">
    <property type="term" value="F:DNA-binding transcription factor activity, RNA polymerase II-specific"/>
    <property type="evidence" value="ECO:0007669"/>
    <property type="project" value="InterPro"/>
</dbReference>
<feature type="region of interest" description="Disordered" evidence="5">
    <location>
        <begin position="66"/>
        <end position="93"/>
    </location>
</feature>
<feature type="region of interest" description="Disordered" evidence="5">
    <location>
        <begin position="1"/>
        <end position="21"/>
    </location>
</feature>
<dbReference type="InterPro" id="IPR001138">
    <property type="entry name" value="Zn2Cys6_DnaBD"/>
</dbReference>
<feature type="domain" description="Zn(2)-C6 fungal-type" evidence="6">
    <location>
        <begin position="26"/>
        <end position="56"/>
    </location>
</feature>
<evidence type="ECO:0000259" key="6">
    <source>
        <dbReference type="PROSITE" id="PS50048"/>
    </source>
</evidence>
<dbReference type="SMART" id="SM00066">
    <property type="entry name" value="GAL4"/>
    <property type="match status" value="1"/>
</dbReference>
<dbReference type="STRING" id="741276.A0A2S5B600"/>
<name>A0A2S5B600_9BASI</name>
<dbReference type="PANTHER" id="PTHR46910:SF3">
    <property type="entry name" value="HALOTOLERANCE PROTEIN 9-RELATED"/>
    <property type="match status" value="1"/>
</dbReference>
<dbReference type="GO" id="GO:0008270">
    <property type="term" value="F:zinc ion binding"/>
    <property type="evidence" value="ECO:0007669"/>
    <property type="project" value="InterPro"/>
</dbReference>
<dbReference type="OrthoDB" id="2399539at2759"/>
<evidence type="ECO:0000256" key="3">
    <source>
        <dbReference type="ARBA" id="ARBA00023125"/>
    </source>
</evidence>
<dbReference type="GO" id="GO:0005634">
    <property type="term" value="C:nucleus"/>
    <property type="evidence" value="ECO:0007669"/>
    <property type="project" value="UniProtKB-SubCell"/>
</dbReference>
<comment type="subcellular location">
    <subcellularLocation>
        <location evidence="1">Nucleus</location>
    </subcellularLocation>
</comment>
<dbReference type="PROSITE" id="PS00463">
    <property type="entry name" value="ZN2_CY6_FUNGAL_1"/>
    <property type="match status" value="1"/>
</dbReference>
<proteinExistence type="predicted"/>
<keyword evidence="8" id="KW-1185">Reference proteome</keyword>
<dbReference type="CDD" id="cd12148">
    <property type="entry name" value="fungal_TF_MHR"/>
    <property type="match status" value="1"/>
</dbReference>
<dbReference type="AlphaFoldDB" id="A0A2S5B600"/>